<feature type="compositionally biased region" description="Polar residues" evidence="1">
    <location>
        <begin position="196"/>
        <end position="212"/>
    </location>
</feature>
<feature type="compositionally biased region" description="Basic and acidic residues" evidence="1">
    <location>
        <begin position="29"/>
        <end position="38"/>
    </location>
</feature>
<gene>
    <name evidence="2" type="ORF">PUN28_020872</name>
</gene>
<evidence type="ECO:0000313" key="3">
    <source>
        <dbReference type="Proteomes" id="UP001430953"/>
    </source>
</evidence>
<proteinExistence type="predicted"/>
<evidence type="ECO:0000256" key="1">
    <source>
        <dbReference type="SAM" id="MobiDB-lite"/>
    </source>
</evidence>
<dbReference type="AlphaFoldDB" id="A0AAW2E5D0"/>
<feature type="compositionally biased region" description="Basic residues" evidence="1">
    <location>
        <begin position="18"/>
        <end position="28"/>
    </location>
</feature>
<feature type="compositionally biased region" description="Basic residues" evidence="1">
    <location>
        <begin position="235"/>
        <end position="248"/>
    </location>
</feature>
<keyword evidence="3" id="KW-1185">Reference proteome</keyword>
<feature type="compositionally biased region" description="Low complexity" evidence="1">
    <location>
        <begin position="59"/>
        <end position="73"/>
    </location>
</feature>
<accession>A0AAW2E5D0</accession>
<comment type="caution">
    <text evidence="2">The sequence shown here is derived from an EMBL/GenBank/DDBJ whole genome shotgun (WGS) entry which is preliminary data.</text>
</comment>
<sequence>MAPRAAPRAPLPPSIMGKHSHKSRKRRHSSSESRLNDIEEKIARIMDFMTRVADEVSSSRRSPSVSSGSHVSVQEAGMEQPAASTVIVPQAGASECSVTPAPPQGVYRHAGSAFAKCRRHNVALFSPSHLFFRISLHRRAQFTSVLNLVAKSTADALPADNFLFGSTFGEEIKKASSMQKCSKDIVRAAPSFSRKPLQSLQTSQTPSAKSGNSRAPPRSSRTTPRKPGAQNVRQKTTHRSRSRSRRRH</sequence>
<reference evidence="2 3" key="1">
    <citation type="submission" date="2023-03" db="EMBL/GenBank/DDBJ databases">
        <title>High recombination rates correlate with genetic variation in Cardiocondyla obscurior ants.</title>
        <authorList>
            <person name="Errbii M."/>
        </authorList>
    </citation>
    <scope>NUCLEOTIDE SEQUENCE [LARGE SCALE GENOMIC DNA]</scope>
    <source>
        <strain evidence="2">Alpha-2009</strain>
        <tissue evidence="2">Whole body</tissue>
    </source>
</reference>
<feature type="region of interest" description="Disordered" evidence="1">
    <location>
        <begin position="1"/>
        <end position="38"/>
    </location>
</feature>
<name>A0AAW2E5D0_9HYME</name>
<protein>
    <submittedName>
        <fullName evidence="2">Uncharacterized protein</fullName>
    </submittedName>
</protein>
<evidence type="ECO:0000313" key="2">
    <source>
        <dbReference type="EMBL" id="KAL0098886.1"/>
    </source>
</evidence>
<dbReference type="EMBL" id="JADYXP020000032">
    <property type="protein sequence ID" value="KAL0098886.1"/>
    <property type="molecule type" value="Genomic_DNA"/>
</dbReference>
<organism evidence="2 3">
    <name type="scientific">Cardiocondyla obscurior</name>
    <dbReference type="NCBI Taxonomy" id="286306"/>
    <lineage>
        <taxon>Eukaryota</taxon>
        <taxon>Metazoa</taxon>
        <taxon>Ecdysozoa</taxon>
        <taxon>Arthropoda</taxon>
        <taxon>Hexapoda</taxon>
        <taxon>Insecta</taxon>
        <taxon>Pterygota</taxon>
        <taxon>Neoptera</taxon>
        <taxon>Endopterygota</taxon>
        <taxon>Hymenoptera</taxon>
        <taxon>Apocrita</taxon>
        <taxon>Aculeata</taxon>
        <taxon>Formicoidea</taxon>
        <taxon>Formicidae</taxon>
        <taxon>Myrmicinae</taxon>
        <taxon>Cardiocondyla</taxon>
    </lineage>
</organism>
<feature type="region of interest" description="Disordered" evidence="1">
    <location>
        <begin position="54"/>
        <end position="83"/>
    </location>
</feature>
<feature type="region of interest" description="Disordered" evidence="1">
    <location>
        <begin position="192"/>
        <end position="248"/>
    </location>
</feature>
<feature type="compositionally biased region" description="Low complexity" evidence="1">
    <location>
        <begin position="213"/>
        <end position="227"/>
    </location>
</feature>
<dbReference type="Proteomes" id="UP001430953">
    <property type="component" value="Unassembled WGS sequence"/>
</dbReference>